<dbReference type="OrthoDB" id="5432745at2"/>
<dbReference type="Proteomes" id="UP000191931">
    <property type="component" value="Unassembled WGS sequence"/>
</dbReference>
<reference evidence="1 2" key="1">
    <citation type="submission" date="2017-03" db="EMBL/GenBank/DDBJ databases">
        <authorList>
            <person name="Afonso C.L."/>
            <person name="Miller P.J."/>
            <person name="Scott M.A."/>
            <person name="Spackman E."/>
            <person name="Goraichik I."/>
            <person name="Dimitrov K.M."/>
            <person name="Suarez D.L."/>
            <person name="Swayne D.E."/>
        </authorList>
    </citation>
    <scope>NUCLEOTIDE SEQUENCE [LARGE SCALE GENOMIC DNA]</scope>
    <source>
        <strain evidence="1">PRJEB14757</strain>
    </source>
</reference>
<dbReference type="RefSeq" id="WP_139786769.1">
    <property type="nucleotide sequence ID" value="NZ_LT828546.1"/>
</dbReference>
<accession>A0A1W1H6A2</accession>
<gene>
    <name evidence="1" type="ORF">MTBBW1_1210022</name>
</gene>
<protein>
    <submittedName>
        <fullName evidence="1">Uncharacterized protein</fullName>
    </submittedName>
</protein>
<dbReference type="AlphaFoldDB" id="A0A1W1H6A2"/>
<dbReference type="STRING" id="1246637.MTBBW1_1210022"/>
<evidence type="ECO:0000313" key="1">
    <source>
        <dbReference type="EMBL" id="SLM27982.1"/>
    </source>
</evidence>
<dbReference type="EMBL" id="FWEV01000026">
    <property type="protein sequence ID" value="SLM27982.1"/>
    <property type="molecule type" value="Genomic_DNA"/>
</dbReference>
<evidence type="ECO:0000313" key="2">
    <source>
        <dbReference type="Proteomes" id="UP000191931"/>
    </source>
</evidence>
<organism evidence="1 2">
    <name type="scientific">Desulfamplus magnetovallimortis</name>
    <dbReference type="NCBI Taxonomy" id="1246637"/>
    <lineage>
        <taxon>Bacteria</taxon>
        <taxon>Pseudomonadati</taxon>
        <taxon>Thermodesulfobacteriota</taxon>
        <taxon>Desulfobacteria</taxon>
        <taxon>Desulfobacterales</taxon>
        <taxon>Desulfobacteraceae</taxon>
        <taxon>Desulfamplus</taxon>
    </lineage>
</organism>
<proteinExistence type="predicted"/>
<sequence>METELLVIKSADKYLRVKDSQYHLCGLDKASVFPMNQLDKVKEHVKYASREQNMEPEVFKLVLREEPI</sequence>
<name>A0A1W1H6A2_9BACT</name>
<keyword evidence="2" id="KW-1185">Reference proteome</keyword>